<dbReference type="GO" id="GO:0016740">
    <property type="term" value="F:transferase activity"/>
    <property type="evidence" value="ECO:0007669"/>
    <property type="project" value="UniProtKB-KW"/>
</dbReference>
<dbReference type="SUPFAM" id="SSF47616">
    <property type="entry name" value="GST C-terminal domain-like"/>
    <property type="match status" value="1"/>
</dbReference>
<dbReference type="EMBL" id="CP011371">
    <property type="protein sequence ID" value="AKJ31841.1"/>
    <property type="molecule type" value="Genomic_DNA"/>
</dbReference>
<dbReference type="PATRIC" id="fig|413882.6.peg.5376"/>
<feature type="domain" description="GST C-terminal" evidence="2">
    <location>
        <begin position="91"/>
        <end position="221"/>
    </location>
</feature>
<dbReference type="CDD" id="cd03188">
    <property type="entry name" value="GST_C_Beta"/>
    <property type="match status" value="1"/>
</dbReference>
<evidence type="ECO:0000259" key="1">
    <source>
        <dbReference type="PROSITE" id="PS50404"/>
    </source>
</evidence>
<dbReference type="RefSeq" id="WP_047196891.1">
    <property type="nucleotide sequence ID" value="NZ_CP011371.1"/>
</dbReference>
<dbReference type="KEGG" id="pbh:AAW51_5150"/>
<dbReference type="SUPFAM" id="SSF52833">
    <property type="entry name" value="Thioredoxin-like"/>
    <property type="match status" value="1"/>
</dbReference>
<keyword evidence="3" id="KW-0808">Transferase</keyword>
<dbReference type="InterPro" id="IPR036282">
    <property type="entry name" value="Glutathione-S-Trfase_C_sf"/>
</dbReference>
<sequence>MNSREEHVLYGYKGSGSAAIEAALCLARLPFRQVEAASWDEQSALDELQQVNPLRQVPALRWPDGSTMTESAAILVELGLRHPESGLLPGDPTARAQAIRGLVYLAANCYAAIGIIDYPERWTAATDEADRERVREGARARLHRLWDRFADSFPAQPFLSGDRLGALDLLAAVVSRWAGTRAHLGRVRPQWAAVLSRIDQHEAVAPVWARHWAADSDASTA</sequence>
<dbReference type="Proteomes" id="UP000035352">
    <property type="component" value="Chromosome"/>
</dbReference>
<dbReference type="PROSITE" id="PS50405">
    <property type="entry name" value="GST_CTER"/>
    <property type="match status" value="1"/>
</dbReference>
<dbReference type="PROSITE" id="PS50404">
    <property type="entry name" value="GST_NTER"/>
    <property type="match status" value="1"/>
</dbReference>
<organism evidence="3 4">
    <name type="scientific">Caldimonas brevitalea</name>
    <dbReference type="NCBI Taxonomy" id="413882"/>
    <lineage>
        <taxon>Bacteria</taxon>
        <taxon>Pseudomonadati</taxon>
        <taxon>Pseudomonadota</taxon>
        <taxon>Betaproteobacteria</taxon>
        <taxon>Burkholderiales</taxon>
        <taxon>Sphaerotilaceae</taxon>
        <taxon>Caldimonas</taxon>
    </lineage>
</organism>
<gene>
    <name evidence="3" type="ORF">AAW51_5150</name>
</gene>
<dbReference type="OrthoDB" id="5508354at2"/>
<dbReference type="InterPro" id="IPR004045">
    <property type="entry name" value="Glutathione_S-Trfase_N"/>
</dbReference>
<proteinExistence type="predicted"/>
<feature type="domain" description="GST N-terminal" evidence="1">
    <location>
        <begin position="5"/>
        <end position="86"/>
    </location>
</feature>
<dbReference type="Gene3D" id="3.40.30.10">
    <property type="entry name" value="Glutaredoxin"/>
    <property type="match status" value="1"/>
</dbReference>
<evidence type="ECO:0000259" key="2">
    <source>
        <dbReference type="PROSITE" id="PS50405"/>
    </source>
</evidence>
<dbReference type="InterPro" id="IPR010987">
    <property type="entry name" value="Glutathione-S-Trfase_C-like"/>
</dbReference>
<dbReference type="STRING" id="413882.AAW51_5150"/>
<evidence type="ECO:0000313" key="4">
    <source>
        <dbReference type="Proteomes" id="UP000035352"/>
    </source>
</evidence>
<protein>
    <submittedName>
        <fullName evidence="3">Glutathione S-transferase</fullName>
    </submittedName>
</protein>
<evidence type="ECO:0000313" key="3">
    <source>
        <dbReference type="EMBL" id="AKJ31841.1"/>
    </source>
</evidence>
<name>A0A0G3BWV2_9BURK</name>
<accession>A0A0G3BWV2</accession>
<dbReference type="PANTHER" id="PTHR44051:SF8">
    <property type="entry name" value="GLUTATHIONE S-TRANSFERASE GSTA"/>
    <property type="match status" value="1"/>
</dbReference>
<dbReference type="InterPro" id="IPR036249">
    <property type="entry name" value="Thioredoxin-like_sf"/>
</dbReference>
<keyword evidence="4" id="KW-1185">Reference proteome</keyword>
<dbReference type="Pfam" id="PF13409">
    <property type="entry name" value="GST_N_2"/>
    <property type="match status" value="1"/>
</dbReference>
<dbReference type="AlphaFoldDB" id="A0A0G3BWV2"/>
<reference evidence="3 4" key="1">
    <citation type="submission" date="2015-05" db="EMBL/GenBank/DDBJ databases">
        <authorList>
            <person name="Tang B."/>
            <person name="Yu Y."/>
        </authorList>
    </citation>
    <scope>NUCLEOTIDE SEQUENCE [LARGE SCALE GENOMIC DNA]</scope>
    <source>
        <strain evidence="3 4">DSM 7029</strain>
    </source>
</reference>
<dbReference type="CDD" id="cd03057">
    <property type="entry name" value="GST_N_Beta"/>
    <property type="match status" value="1"/>
</dbReference>
<dbReference type="Gene3D" id="1.20.1050.10">
    <property type="match status" value="1"/>
</dbReference>
<dbReference type="PANTHER" id="PTHR44051">
    <property type="entry name" value="GLUTATHIONE S-TRANSFERASE-RELATED"/>
    <property type="match status" value="1"/>
</dbReference>